<accession>A0A7X4HFS8</accession>
<dbReference type="RefSeq" id="WP_161074454.1">
    <property type="nucleotide sequence ID" value="NZ_CP086370.1"/>
</dbReference>
<gene>
    <name evidence="1" type="primary">ubiT</name>
    <name evidence="3" type="ORF">GTP77_22820</name>
</gene>
<name>A0A7X4HFS8_9BURK</name>
<dbReference type="AlphaFoldDB" id="A0A7X4HFS8"/>
<comment type="function">
    <text evidence="1">Required for O(2)-independent ubiquinone (coenzyme Q) biosynthesis. Likely functions as an accessory factor.</text>
</comment>
<comment type="pathway">
    <text evidence="1">Cofactor biosynthesis; ubiquinone biosynthesis.</text>
</comment>
<dbReference type="GO" id="GO:0006744">
    <property type="term" value="P:ubiquinone biosynthetic process"/>
    <property type="evidence" value="ECO:0007669"/>
    <property type="project" value="UniProtKB-UniRule"/>
</dbReference>
<dbReference type="Proteomes" id="UP000450676">
    <property type="component" value="Unassembled WGS sequence"/>
</dbReference>
<protein>
    <recommendedName>
        <fullName evidence="1">Ubiquinone biosynthesis accessory factor UbiT</fullName>
    </recommendedName>
</protein>
<dbReference type="InterPro" id="IPR016830">
    <property type="entry name" value="UbiT"/>
</dbReference>
<evidence type="ECO:0000313" key="3">
    <source>
        <dbReference type="EMBL" id="MYN10159.1"/>
    </source>
</evidence>
<dbReference type="Pfam" id="PF02036">
    <property type="entry name" value="SCP2"/>
    <property type="match status" value="1"/>
</dbReference>
<dbReference type="Gene3D" id="3.30.1050.10">
    <property type="entry name" value="SCP2 sterol-binding domain"/>
    <property type="match status" value="1"/>
</dbReference>
<dbReference type="SUPFAM" id="SSF55718">
    <property type="entry name" value="SCP-like"/>
    <property type="match status" value="1"/>
</dbReference>
<keyword evidence="4" id="KW-1185">Reference proteome</keyword>
<reference evidence="3 4" key="1">
    <citation type="submission" date="2019-12" db="EMBL/GenBank/DDBJ databases">
        <title>Novel species isolated from a subtropical stream in China.</title>
        <authorList>
            <person name="Lu H."/>
        </authorList>
    </citation>
    <scope>NUCLEOTIDE SEQUENCE [LARGE SCALE GENOMIC DNA]</scope>
    <source>
        <strain evidence="3 4">FT127W</strain>
    </source>
</reference>
<comment type="caution">
    <text evidence="3">The sequence shown here is derived from an EMBL/GenBank/DDBJ whole genome shotgun (WGS) entry which is preliminary data.</text>
</comment>
<dbReference type="HAMAP" id="MF_02231">
    <property type="entry name" value="UbiT"/>
    <property type="match status" value="1"/>
</dbReference>
<comment type="similarity">
    <text evidence="1">Belongs to the UbiT family.</text>
</comment>
<organism evidence="3 4">
    <name type="scientific">Pseudoduganella aquatica</name>
    <dbReference type="NCBI Taxonomy" id="2660641"/>
    <lineage>
        <taxon>Bacteria</taxon>
        <taxon>Pseudomonadati</taxon>
        <taxon>Pseudomonadota</taxon>
        <taxon>Betaproteobacteria</taxon>
        <taxon>Burkholderiales</taxon>
        <taxon>Oxalobacteraceae</taxon>
        <taxon>Telluria group</taxon>
        <taxon>Pseudoduganella</taxon>
    </lineage>
</organism>
<dbReference type="UniPathway" id="UPA00232"/>
<sequence>MNRTLPPSSLLSPPATLPPGLAAVLGKLPPLPGSRLFAAALNLALRPYLPDDVRASMLGRRLRLTVTDAALSFDFEWRGERFAGIARGGAADLEIAASARDLLALARREEDPDTLFFSRRLAMSGDTELGLLVKNTLDAIDTPLPEAARQAVLAWLRGLAPARTRRPGHQKK</sequence>
<dbReference type="InterPro" id="IPR003033">
    <property type="entry name" value="SCP2_sterol-bd_dom"/>
</dbReference>
<feature type="domain" description="SCP2" evidence="2">
    <location>
        <begin position="55"/>
        <end position="138"/>
    </location>
</feature>
<evidence type="ECO:0000256" key="1">
    <source>
        <dbReference type="HAMAP-Rule" id="MF_02231"/>
    </source>
</evidence>
<keyword evidence="1" id="KW-0831">Ubiquinone biosynthesis</keyword>
<evidence type="ECO:0000313" key="4">
    <source>
        <dbReference type="Proteomes" id="UP000450676"/>
    </source>
</evidence>
<evidence type="ECO:0000259" key="2">
    <source>
        <dbReference type="Pfam" id="PF02036"/>
    </source>
</evidence>
<dbReference type="InterPro" id="IPR036527">
    <property type="entry name" value="SCP2_sterol-bd_dom_sf"/>
</dbReference>
<dbReference type="EMBL" id="WWCU01000033">
    <property type="protein sequence ID" value="MYN10159.1"/>
    <property type="molecule type" value="Genomic_DNA"/>
</dbReference>
<proteinExistence type="inferred from homology"/>